<reference evidence="1 2" key="1">
    <citation type="submission" date="2014-06" db="EMBL/GenBank/DDBJ databases">
        <title>Draft genome sequence of Bacillus gaemokensis JCM 15801 (MCCC 1A00707).</title>
        <authorList>
            <person name="Lai Q."/>
            <person name="Liu Y."/>
            <person name="Shao Z."/>
        </authorList>
    </citation>
    <scope>NUCLEOTIDE SEQUENCE [LARGE SCALE GENOMIC DNA]</scope>
    <source>
        <strain evidence="1 2">JCM 15801</strain>
    </source>
</reference>
<dbReference type="STRING" id="574375.AZF08_13985"/>
<dbReference type="InterPro" id="IPR005564">
    <property type="entry name" value="Major_capsid_GpE"/>
</dbReference>
<keyword evidence="2" id="KW-1185">Reference proteome</keyword>
<evidence type="ECO:0008006" key="3">
    <source>
        <dbReference type="Google" id="ProtNLM"/>
    </source>
</evidence>
<dbReference type="Gene3D" id="3.90.1690.10">
    <property type="entry name" value="phage-related protein like domain"/>
    <property type="match status" value="1"/>
</dbReference>
<dbReference type="Proteomes" id="UP000027778">
    <property type="component" value="Unassembled WGS sequence"/>
</dbReference>
<proteinExistence type="predicted"/>
<dbReference type="EMBL" id="JOTM01000030">
    <property type="protein sequence ID" value="KEK22475.1"/>
    <property type="molecule type" value="Genomic_DNA"/>
</dbReference>
<name>A0A073K7E8_9BACI</name>
<dbReference type="eggNOG" id="ENOG502Z7JY">
    <property type="taxonomic scope" value="Bacteria"/>
</dbReference>
<dbReference type="AlphaFoldDB" id="A0A073K7E8"/>
<sequence>MAGIAELKEFKKPALRGLVDALEKEKLDAPTLADRFLPNDQIFSTTFAYDVIKKTNHIAAMIGYGAEPPVVDRDAVASKMGELAKMGLKYIATEEELLALNQSRSDAEHKAMIDKLIVKGADLVKALQRRVDIAKLEAVTKGKFDYNKNGVKIVVDYGIPSDHKVALTGTNAWTDPSADALGNLIEWNDKYLDTNGKKADVILMSRETQALLQKNAGIIAEARGVAKDGVTRVSVAEVNDVLAGYGLPPVQIVEQRKVTVRNVYTGLDEVIEFMPKYRVVFVSEGLGNFVYGPTVENDYKPGIDLRAYDKFEPIESVLRVAAAGFPIVEKPSLLFHADVAVG</sequence>
<evidence type="ECO:0000313" key="2">
    <source>
        <dbReference type="Proteomes" id="UP000027778"/>
    </source>
</evidence>
<protein>
    <recommendedName>
        <fullName evidence="3">Major capsid protein E</fullName>
    </recommendedName>
</protein>
<evidence type="ECO:0000313" key="1">
    <source>
        <dbReference type="EMBL" id="KEK22475.1"/>
    </source>
</evidence>
<organism evidence="1 2">
    <name type="scientific">Bacillus gaemokensis</name>
    <dbReference type="NCBI Taxonomy" id="574375"/>
    <lineage>
        <taxon>Bacteria</taxon>
        <taxon>Bacillati</taxon>
        <taxon>Bacillota</taxon>
        <taxon>Bacilli</taxon>
        <taxon>Bacillales</taxon>
        <taxon>Bacillaceae</taxon>
        <taxon>Bacillus</taxon>
        <taxon>Bacillus cereus group</taxon>
    </lineage>
</organism>
<dbReference type="InterPro" id="IPR053738">
    <property type="entry name" value="Lambda_capsid_assembly"/>
</dbReference>
<dbReference type="Pfam" id="PF03864">
    <property type="entry name" value="Phage_cap_E"/>
    <property type="match status" value="1"/>
</dbReference>
<dbReference type="OrthoDB" id="57984at2"/>
<comment type="caution">
    <text evidence="1">The sequence shown here is derived from an EMBL/GenBank/DDBJ whole genome shotgun (WGS) entry which is preliminary data.</text>
</comment>
<gene>
    <name evidence="1" type="ORF">BAGA_18890</name>
</gene>
<accession>A0A073K7E8</accession>
<dbReference type="RefSeq" id="WP_033677335.1">
    <property type="nucleotide sequence ID" value="NZ_JOTM01000030.1"/>
</dbReference>